<reference evidence="1" key="1">
    <citation type="journal article" date="2020" name="Stud. Mycol.">
        <title>101 Dothideomycetes genomes: a test case for predicting lifestyles and emergence of pathogens.</title>
        <authorList>
            <person name="Haridas S."/>
            <person name="Albert R."/>
            <person name="Binder M."/>
            <person name="Bloem J."/>
            <person name="Labutti K."/>
            <person name="Salamov A."/>
            <person name="Andreopoulos B."/>
            <person name="Baker S."/>
            <person name="Barry K."/>
            <person name="Bills G."/>
            <person name="Bluhm B."/>
            <person name="Cannon C."/>
            <person name="Castanera R."/>
            <person name="Culley D."/>
            <person name="Daum C."/>
            <person name="Ezra D."/>
            <person name="Gonzalez J."/>
            <person name="Henrissat B."/>
            <person name="Kuo A."/>
            <person name="Liang C."/>
            <person name="Lipzen A."/>
            <person name="Lutzoni F."/>
            <person name="Magnuson J."/>
            <person name="Mondo S."/>
            <person name="Nolan M."/>
            <person name="Ohm R."/>
            <person name="Pangilinan J."/>
            <person name="Park H.-J."/>
            <person name="Ramirez L."/>
            <person name="Alfaro M."/>
            <person name="Sun H."/>
            <person name="Tritt A."/>
            <person name="Yoshinaga Y."/>
            <person name="Zwiers L.-H."/>
            <person name="Turgeon B."/>
            <person name="Goodwin S."/>
            <person name="Spatafora J."/>
            <person name="Crous P."/>
            <person name="Grigoriev I."/>
        </authorList>
    </citation>
    <scope>NUCLEOTIDE SEQUENCE</scope>
    <source>
        <strain evidence="1">ATCC 200398</strain>
    </source>
</reference>
<evidence type="ECO:0000313" key="1">
    <source>
        <dbReference type="EMBL" id="KAF2474123.1"/>
    </source>
</evidence>
<keyword evidence="2" id="KW-1185">Reference proteome</keyword>
<comment type="caution">
    <text evidence="1">The sequence shown here is derived from an EMBL/GenBank/DDBJ whole genome shotgun (WGS) entry which is preliminary data.</text>
</comment>
<proteinExistence type="predicted"/>
<dbReference type="EMBL" id="MU003498">
    <property type="protein sequence ID" value="KAF2474123.1"/>
    <property type="molecule type" value="Genomic_DNA"/>
</dbReference>
<protein>
    <submittedName>
        <fullName evidence="1">Uncharacterized protein</fullName>
    </submittedName>
</protein>
<sequence>MEVSGTPTPLEGDNLPRLEKVTWYGPSDPSNTHNLSLGRYMTLLSGPMLAPALDGIGEGLKISVPEVLMTLSIFLFAFASGSIVPVPLMVVLVASTKFEVSSPSVMGCWNKEERGKSYADRGFLPLLGPNLGLIVGGVTVQELSLRWLFWIFSIVDLIVVLLLIVFLPESNAQTILSRTAAALRNLTEGIYYTKADPLSSTLVDKSKVVLTRPYRLLSTQPMIELASLFLARDIGLLYIALSIFSSLWTGGMDRVWARRKERNEGQTVPEHRVPLTIPGALLIPISILWYC</sequence>
<dbReference type="Proteomes" id="UP000799755">
    <property type="component" value="Unassembled WGS sequence"/>
</dbReference>
<gene>
    <name evidence="1" type="ORF">BDR25DRAFT_323177</name>
</gene>
<accession>A0ACB6R4A2</accession>
<name>A0ACB6R4A2_9PLEO</name>
<evidence type="ECO:0000313" key="2">
    <source>
        <dbReference type="Proteomes" id="UP000799755"/>
    </source>
</evidence>
<organism evidence="1 2">
    <name type="scientific">Lindgomyces ingoldianus</name>
    <dbReference type="NCBI Taxonomy" id="673940"/>
    <lineage>
        <taxon>Eukaryota</taxon>
        <taxon>Fungi</taxon>
        <taxon>Dikarya</taxon>
        <taxon>Ascomycota</taxon>
        <taxon>Pezizomycotina</taxon>
        <taxon>Dothideomycetes</taxon>
        <taxon>Pleosporomycetidae</taxon>
        <taxon>Pleosporales</taxon>
        <taxon>Lindgomycetaceae</taxon>
        <taxon>Lindgomyces</taxon>
    </lineage>
</organism>